<dbReference type="AlphaFoldDB" id="A0AA97NN86"/>
<keyword evidence="1" id="KW-0862">Zinc</keyword>
<accession>A0AA97NN86</accession>
<name>A0AA97NN86_PYRO3</name>
<keyword evidence="1" id="KW-0863">Zinc-finger</keyword>
<keyword evidence="1" id="KW-0479">Metal-binding</keyword>
<gene>
    <name evidence="3" type="ORF">OOU_Y34scaffold00972g5</name>
</gene>
<dbReference type="Gene3D" id="3.30.160.60">
    <property type="entry name" value="Classic Zinc Finger"/>
    <property type="match status" value="1"/>
</dbReference>
<dbReference type="InterPro" id="IPR013087">
    <property type="entry name" value="Znf_C2H2_type"/>
</dbReference>
<evidence type="ECO:0000313" key="3">
    <source>
        <dbReference type="EMBL" id="ELQ33313.1"/>
    </source>
</evidence>
<dbReference type="PROSITE" id="PS00028">
    <property type="entry name" value="ZINC_FINGER_C2H2_1"/>
    <property type="match status" value="1"/>
</dbReference>
<dbReference type="Proteomes" id="UP000011086">
    <property type="component" value="Unassembled WGS sequence"/>
</dbReference>
<reference evidence="3" key="1">
    <citation type="journal article" date="2012" name="PLoS Genet.">
        <title>Comparative analysis of the genomes of two field isolates of the rice blast fungus Magnaporthe oryzae.</title>
        <authorList>
            <person name="Xue M."/>
            <person name="Yang J."/>
            <person name="Li Z."/>
            <person name="Hu S."/>
            <person name="Yao N."/>
            <person name="Dean R.A."/>
            <person name="Zhao W."/>
            <person name="Shen M."/>
            <person name="Zhang H."/>
            <person name="Li C."/>
            <person name="Liu L."/>
            <person name="Cao L."/>
            <person name="Xu X."/>
            <person name="Xing Y."/>
            <person name="Hsiang T."/>
            <person name="Zhang Z."/>
            <person name="Xu J.R."/>
            <person name="Peng Y.L."/>
        </authorList>
    </citation>
    <scope>NUCLEOTIDE SEQUENCE</scope>
    <source>
        <strain evidence="3">Y34</strain>
    </source>
</reference>
<protein>
    <recommendedName>
        <fullName evidence="2">C2H2-type domain-containing protein</fullName>
    </recommendedName>
</protein>
<dbReference type="EMBL" id="JH793873">
    <property type="protein sequence ID" value="ELQ33313.1"/>
    <property type="molecule type" value="Genomic_DNA"/>
</dbReference>
<dbReference type="GO" id="GO:0008270">
    <property type="term" value="F:zinc ion binding"/>
    <property type="evidence" value="ECO:0007669"/>
    <property type="project" value="UniProtKB-KW"/>
</dbReference>
<dbReference type="PROSITE" id="PS50157">
    <property type="entry name" value="ZINC_FINGER_C2H2_2"/>
    <property type="match status" value="1"/>
</dbReference>
<organism evidence="3">
    <name type="scientific">Pyricularia oryzae (strain Y34)</name>
    <name type="common">Rice blast fungus</name>
    <name type="synonym">Magnaporthe oryzae</name>
    <dbReference type="NCBI Taxonomy" id="1143189"/>
    <lineage>
        <taxon>Eukaryota</taxon>
        <taxon>Fungi</taxon>
        <taxon>Dikarya</taxon>
        <taxon>Ascomycota</taxon>
        <taxon>Pezizomycotina</taxon>
        <taxon>Sordariomycetes</taxon>
        <taxon>Sordariomycetidae</taxon>
        <taxon>Magnaporthales</taxon>
        <taxon>Pyriculariaceae</taxon>
        <taxon>Pyricularia</taxon>
    </lineage>
</organism>
<dbReference type="SMART" id="SM00355">
    <property type="entry name" value="ZnF_C2H2"/>
    <property type="match status" value="2"/>
</dbReference>
<feature type="domain" description="C2H2-type" evidence="2">
    <location>
        <begin position="113"/>
        <end position="140"/>
    </location>
</feature>
<evidence type="ECO:0000256" key="1">
    <source>
        <dbReference type="PROSITE-ProRule" id="PRU00042"/>
    </source>
</evidence>
<proteinExistence type="predicted"/>
<dbReference type="SUPFAM" id="SSF57667">
    <property type="entry name" value="beta-beta-alpha zinc fingers"/>
    <property type="match status" value="1"/>
</dbReference>
<sequence length="145" mass="17533">MQVSRYPPRRLEPLAICDRFIMRTLPLMVIRRNRNSHDKRKTKQKPRLRCNWKGCQLRASSVGELEMHLQQHRKCPKSDCRWETKGCDKEKGRHVWKIHRKWAEQNNYDDIGGECSICGKKFMRQDYVARHRRKHQAQETHERAV</sequence>
<dbReference type="InterPro" id="IPR036236">
    <property type="entry name" value="Znf_C2H2_sf"/>
</dbReference>
<evidence type="ECO:0000259" key="2">
    <source>
        <dbReference type="PROSITE" id="PS50157"/>
    </source>
</evidence>